<keyword evidence="2" id="KW-1185">Reference proteome</keyword>
<evidence type="ECO:0000313" key="1">
    <source>
        <dbReference type="EMBL" id="RJG53012.1"/>
    </source>
</evidence>
<dbReference type="OrthoDB" id="5877746at2"/>
<comment type="caution">
    <text evidence="1">The sequence shown here is derived from an EMBL/GenBank/DDBJ whole genome shotgun (WGS) entry which is preliminary data.</text>
</comment>
<dbReference type="NCBIfam" id="NF041205">
    <property type="entry name" value="VdcD"/>
    <property type="match status" value="1"/>
</dbReference>
<dbReference type="InterPro" id="IPR047707">
    <property type="entry name" value="VdcD-like"/>
</dbReference>
<dbReference type="AlphaFoldDB" id="A0A418YNZ3"/>
<name>A0A418YNZ3_9SPHN</name>
<evidence type="ECO:0008006" key="3">
    <source>
        <dbReference type="Google" id="ProtNLM"/>
    </source>
</evidence>
<dbReference type="Pfam" id="PF26358">
    <property type="entry name" value="EcdD_BsdD_detox"/>
    <property type="match status" value="1"/>
</dbReference>
<dbReference type="EMBL" id="QVRA01000019">
    <property type="protein sequence ID" value="RJG53012.1"/>
    <property type="molecule type" value="Genomic_DNA"/>
</dbReference>
<proteinExistence type="predicted"/>
<gene>
    <name evidence="1" type="ORF">D0Z70_17410</name>
</gene>
<evidence type="ECO:0000313" key="2">
    <source>
        <dbReference type="Proteomes" id="UP000283469"/>
    </source>
</evidence>
<protein>
    <recommendedName>
        <fullName evidence="3">Phenolic acid decarboxylase subunit D</fullName>
    </recommendedName>
</protein>
<reference evidence="1 2" key="1">
    <citation type="submission" date="2018-08" db="EMBL/GenBank/DDBJ databases">
        <title>Sphingobium sp. EO9.</title>
        <authorList>
            <person name="Park Y."/>
            <person name="Kim K.H."/>
            <person name="Jeon C.O."/>
        </authorList>
    </citation>
    <scope>NUCLEOTIDE SEQUENCE [LARGE SCALE GENOMIC DNA]</scope>
    <source>
        <strain evidence="1 2">EO9</strain>
    </source>
</reference>
<accession>A0A418YNZ3</accession>
<dbReference type="Proteomes" id="UP000283469">
    <property type="component" value="Unassembled WGS sequence"/>
</dbReference>
<dbReference type="RefSeq" id="WP_096064129.1">
    <property type="nucleotide sequence ID" value="NZ_QVRA01000019.1"/>
</dbReference>
<organism evidence="1 2">
    <name type="scientific">Sphingobium terrigena</name>
    <dbReference type="NCBI Taxonomy" id="2304063"/>
    <lineage>
        <taxon>Bacteria</taxon>
        <taxon>Pseudomonadati</taxon>
        <taxon>Pseudomonadota</taxon>
        <taxon>Alphaproteobacteria</taxon>
        <taxon>Sphingomonadales</taxon>
        <taxon>Sphingomonadaceae</taxon>
        <taxon>Sphingobium</taxon>
    </lineage>
</organism>
<sequence length="77" mass="8622">MSDMLCPRCSRANAIVDYQGWQDDTVVWTIFRCITCCFSWRDSEPASTIGVGARSADFAVDAANLDRYPKILQQVGK</sequence>